<dbReference type="Pfam" id="PF04397">
    <property type="entry name" value="LytTR"/>
    <property type="match status" value="1"/>
</dbReference>
<dbReference type="EMBL" id="JAOTPL010000001">
    <property type="protein sequence ID" value="MCU7692934.1"/>
    <property type="molecule type" value="Genomic_DNA"/>
</dbReference>
<comment type="caution">
    <text evidence="4">The sequence shown here is derived from an EMBL/GenBank/DDBJ whole genome shotgun (WGS) entry which is preliminary data.</text>
</comment>
<dbReference type="InterPro" id="IPR001789">
    <property type="entry name" value="Sig_transdc_resp-reg_receiver"/>
</dbReference>
<evidence type="ECO:0000259" key="3">
    <source>
        <dbReference type="PROSITE" id="PS50930"/>
    </source>
</evidence>
<dbReference type="PANTHER" id="PTHR37299">
    <property type="entry name" value="TRANSCRIPTIONAL REGULATOR-RELATED"/>
    <property type="match status" value="1"/>
</dbReference>
<dbReference type="Gene3D" id="3.40.50.2300">
    <property type="match status" value="1"/>
</dbReference>
<dbReference type="SMART" id="SM00850">
    <property type="entry name" value="LytTR"/>
    <property type="match status" value="1"/>
</dbReference>
<evidence type="ECO:0000313" key="5">
    <source>
        <dbReference type="Proteomes" id="UP001209317"/>
    </source>
</evidence>
<feature type="modified residue" description="4-aspartylphosphate" evidence="1">
    <location>
        <position position="54"/>
    </location>
</feature>
<reference evidence="4" key="1">
    <citation type="submission" date="2022-10" db="EMBL/GenBank/DDBJ databases">
        <authorList>
            <person name="Kim H.S."/>
            <person name="Kim J.-S."/>
            <person name="Suh M.K."/>
            <person name="Eom M.K."/>
            <person name="Lee J.-S."/>
        </authorList>
    </citation>
    <scope>NUCLEOTIDE SEQUENCE</scope>
    <source>
        <strain evidence="4">LIP-5</strain>
    </source>
</reference>
<feature type="domain" description="HTH LytTR-type" evidence="3">
    <location>
        <begin position="130"/>
        <end position="228"/>
    </location>
</feature>
<dbReference type="Proteomes" id="UP001209317">
    <property type="component" value="Unassembled WGS sequence"/>
</dbReference>
<proteinExistence type="predicted"/>
<keyword evidence="4" id="KW-0238">DNA-binding</keyword>
<keyword evidence="1" id="KW-0597">Phosphoprotein</keyword>
<evidence type="ECO:0000313" key="4">
    <source>
        <dbReference type="EMBL" id="MCU7692934.1"/>
    </source>
</evidence>
<dbReference type="GO" id="GO:0000156">
    <property type="term" value="F:phosphorelay response regulator activity"/>
    <property type="evidence" value="ECO:0007669"/>
    <property type="project" value="InterPro"/>
</dbReference>
<dbReference type="PROSITE" id="PS50110">
    <property type="entry name" value="RESPONSE_REGULATORY"/>
    <property type="match status" value="1"/>
</dbReference>
<dbReference type="PROSITE" id="PS50930">
    <property type="entry name" value="HTH_LYTTR"/>
    <property type="match status" value="1"/>
</dbReference>
<dbReference type="InterPro" id="IPR011006">
    <property type="entry name" value="CheY-like_superfamily"/>
</dbReference>
<organism evidence="4 5">
    <name type="scientific">Haoranjiania flava</name>
    <dbReference type="NCBI Taxonomy" id="1856322"/>
    <lineage>
        <taxon>Bacteria</taxon>
        <taxon>Pseudomonadati</taxon>
        <taxon>Bacteroidota</taxon>
        <taxon>Chitinophagia</taxon>
        <taxon>Chitinophagales</taxon>
        <taxon>Chitinophagaceae</taxon>
        <taxon>Haoranjiania</taxon>
    </lineage>
</organism>
<dbReference type="Gene3D" id="2.40.50.1020">
    <property type="entry name" value="LytTr DNA-binding domain"/>
    <property type="match status" value="1"/>
</dbReference>
<dbReference type="PANTHER" id="PTHR37299:SF1">
    <property type="entry name" value="STAGE 0 SPORULATION PROTEIN A HOMOLOG"/>
    <property type="match status" value="1"/>
</dbReference>
<feature type="domain" description="Response regulatory" evidence="2">
    <location>
        <begin position="3"/>
        <end position="114"/>
    </location>
</feature>
<accession>A0AAE3IJQ7</accession>
<dbReference type="SMART" id="SM00448">
    <property type="entry name" value="REC"/>
    <property type="match status" value="1"/>
</dbReference>
<evidence type="ECO:0000259" key="2">
    <source>
        <dbReference type="PROSITE" id="PS50110"/>
    </source>
</evidence>
<dbReference type="InterPro" id="IPR007492">
    <property type="entry name" value="LytTR_DNA-bd_dom"/>
</dbReference>
<dbReference type="InterPro" id="IPR046947">
    <property type="entry name" value="LytR-like"/>
</dbReference>
<evidence type="ECO:0000256" key="1">
    <source>
        <dbReference type="PROSITE-ProRule" id="PRU00169"/>
    </source>
</evidence>
<sequence length="232" mass="26802">MLYCIAIDDEPLALQLIQSYIERLEDVELCATFTDALLAEDYLREHAIDLIFLDIQMPDISGIDFYKSLELKPAVVFTTAYSSYAVEGFNLNADDYLLKPFEFKRFELAVSRVKETLELQKQKATEEAHLVVKHNYQWIKIPFADIIYIEALDDYIKIHTAEKAYLVHMSMKAVAEKLGNDRFLRTHRSYIANTAYVNAWGKNSLQVKDISIPVSSSYQKQVLETLEKENMP</sequence>
<dbReference type="GO" id="GO:0003677">
    <property type="term" value="F:DNA binding"/>
    <property type="evidence" value="ECO:0007669"/>
    <property type="project" value="UniProtKB-KW"/>
</dbReference>
<gene>
    <name evidence="4" type="ORF">OD355_00200</name>
</gene>
<dbReference type="Pfam" id="PF00072">
    <property type="entry name" value="Response_reg"/>
    <property type="match status" value="1"/>
</dbReference>
<keyword evidence="5" id="KW-1185">Reference proteome</keyword>
<dbReference type="RefSeq" id="WP_263036422.1">
    <property type="nucleotide sequence ID" value="NZ_JAOTPL010000001.1"/>
</dbReference>
<dbReference type="AlphaFoldDB" id="A0AAE3IJQ7"/>
<name>A0AAE3IJQ7_9BACT</name>
<protein>
    <submittedName>
        <fullName evidence="4">LytTR family DNA-binding domain-containing protein</fullName>
    </submittedName>
</protein>
<dbReference type="SUPFAM" id="SSF52172">
    <property type="entry name" value="CheY-like"/>
    <property type="match status" value="1"/>
</dbReference>